<dbReference type="Gene3D" id="2.120.10.30">
    <property type="entry name" value="TolB, C-terminal domain"/>
    <property type="match status" value="2"/>
</dbReference>
<dbReference type="InterPro" id="IPR002471">
    <property type="entry name" value="Pept_S9_AS"/>
</dbReference>
<name>A0ABU3QAP8_9SPHN</name>
<evidence type="ECO:0000313" key="10">
    <source>
        <dbReference type="Proteomes" id="UP001259572"/>
    </source>
</evidence>
<comment type="function">
    <text evidence="6">This enzyme catalyzes the hydrolysis of the N-terminal peptide bond of an N-acetylated peptide to generate an N-acetylated amino acid and a peptide with a free N-terminus. It preferentially cleaves off Ac-Ala, Ac-Met and Ac-Ser. Also, involved in the degradation of oxidized and glycated proteins.</text>
</comment>
<organism evidence="9 10">
    <name type="scientific">Sphingosinicella rhizophila</name>
    <dbReference type="NCBI Taxonomy" id="3050082"/>
    <lineage>
        <taxon>Bacteria</taxon>
        <taxon>Pseudomonadati</taxon>
        <taxon>Pseudomonadota</taxon>
        <taxon>Alphaproteobacteria</taxon>
        <taxon>Sphingomonadales</taxon>
        <taxon>Sphingosinicellaceae</taxon>
        <taxon>Sphingosinicella</taxon>
    </lineage>
</organism>
<evidence type="ECO:0000256" key="6">
    <source>
        <dbReference type="ARBA" id="ARBA00045885"/>
    </source>
</evidence>
<dbReference type="PROSITE" id="PS00708">
    <property type="entry name" value="PRO_ENDOPEP_SER"/>
    <property type="match status" value="1"/>
</dbReference>
<reference evidence="9 10" key="1">
    <citation type="submission" date="2023-05" db="EMBL/GenBank/DDBJ databases">
        <authorList>
            <person name="Guo Y."/>
        </authorList>
    </citation>
    <scope>NUCLEOTIDE SEQUENCE [LARGE SCALE GENOMIC DNA]</scope>
    <source>
        <strain evidence="9 10">GR2756</strain>
    </source>
</reference>
<keyword evidence="10" id="KW-1185">Reference proteome</keyword>
<feature type="chain" id="PRO_5046746678" description="Acyl-peptide hydrolase" evidence="7">
    <location>
        <begin position="24"/>
        <end position="694"/>
    </location>
</feature>
<evidence type="ECO:0000256" key="1">
    <source>
        <dbReference type="ARBA" id="ARBA00022801"/>
    </source>
</evidence>
<gene>
    <name evidence="9" type="ORF">RQX22_16065</name>
</gene>
<dbReference type="InterPro" id="IPR011042">
    <property type="entry name" value="6-blade_b-propeller_TolB-like"/>
</dbReference>
<dbReference type="PANTHER" id="PTHR42776:SF27">
    <property type="entry name" value="DIPEPTIDYL PEPTIDASE FAMILY MEMBER 6"/>
    <property type="match status" value="1"/>
</dbReference>
<dbReference type="Gene3D" id="3.40.50.1820">
    <property type="entry name" value="alpha/beta hydrolase"/>
    <property type="match status" value="1"/>
</dbReference>
<dbReference type="PRINTS" id="PR00862">
    <property type="entry name" value="PROLIGOPTASE"/>
</dbReference>
<dbReference type="InterPro" id="IPR002470">
    <property type="entry name" value="Peptidase_S9A"/>
</dbReference>
<dbReference type="Pfam" id="PF07676">
    <property type="entry name" value="PD40"/>
    <property type="match status" value="1"/>
</dbReference>
<evidence type="ECO:0000256" key="7">
    <source>
        <dbReference type="SAM" id="SignalP"/>
    </source>
</evidence>
<evidence type="ECO:0000259" key="8">
    <source>
        <dbReference type="Pfam" id="PF00326"/>
    </source>
</evidence>
<evidence type="ECO:0000313" key="9">
    <source>
        <dbReference type="EMBL" id="MDT9600476.1"/>
    </source>
</evidence>
<keyword evidence="2" id="KW-0645">Protease</keyword>
<evidence type="ECO:0000256" key="3">
    <source>
        <dbReference type="ARBA" id="ARBA00022990"/>
    </source>
</evidence>
<comment type="caution">
    <text evidence="9">The sequence shown here is derived from an EMBL/GenBank/DDBJ whole genome shotgun (WGS) entry which is preliminary data.</text>
</comment>
<feature type="domain" description="Peptidase S9 prolyl oligopeptidase catalytic" evidence="8">
    <location>
        <begin position="494"/>
        <end position="692"/>
    </location>
</feature>
<evidence type="ECO:0000256" key="2">
    <source>
        <dbReference type="ARBA" id="ARBA00022825"/>
    </source>
</evidence>
<dbReference type="RefSeq" id="WP_315727681.1">
    <property type="nucleotide sequence ID" value="NZ_JAVUPU010000009.1"/>
</dbReference>
<dbReference type="Proteomes" id="UP001259572">
    <property type="component" value="Unassembled WGS sequence"/>
</dbReference>
<keyword evidence="3" id="KW-0007">Acetylation</keyword>
<dbReference type="PANTHER" id="PTHR42776">
    <property type="entry name" value="SERINE PEPTIDASE S9 FAMILY MEMBER"/>
    <property type="match status" value="1"/>
</dbReference>
<dbReference type="InterPro" id="IPR029058">
    <property type="entry name" value="AB_hydrolase_fold"/>
</dbReference>
<evidence type="ECO:0000256" key="5">
    <source>
        <dbReference type="ARBA" id="ARBA00032596"/>
    </source>
</evidence>
<dbReference type="InterPro" id="IPR011659">
    <property type="entry name" value="WD40"/>
</dbReference>
<proteinExistence type="predicted"/>
<dbReference type="SUPFAM" id="SSF82171">
    <property type="entry name" value="DPP6 N-terminal domain-like"/>
    <property type="match status" value="1"/>
</dbReference>
<feature type="signal peptide" evidence="7">
    <location>
        <begin position="1"/>
        <end position="23"/>
    </location>
</feature>
<dbReference type="InterPro" id="IPR001375">
    <property type="entry name" value="Peptidase_S9_cat"/>
</dbReference>
<accession>A0ABU3QAP8</accession>
<keyword evidence="2" id="KW-0720">Serine protease</keyword>
<evidence type="ECO:0000256" key="4">
    <source>
        <dbReference type="ARBA" id="ARBA00032284"/>
    </source>
</evidence>
<dbReference type="SUPFAM" id="SSF53474">
    <property type="entry name" value="alpha/beta-Hydrolases"/>
    <property type="match status" value="1"/>
</dbReference>
<keyword evidence="1" id="KW-0378">Hydrolase</keyword>
<dbReference type="EMBL" id="JAVUPU010000009">
    <property type="protein sequence ID" value="MDT9600476.1"/>
    <property type="molecule type" value="Genomic_DNA"/>
</dbReference>
<protein>
    <recommendedName>
        <fullName evidence="5">Acyl-peptide hydrolase</fullName>
    </recommendedName>
    <alternativeName>
        <fullName evidence="4">Acylaminoacyl-peptidase</fullName>
    </alternativeName>
</protein>
<dbReference type="Pfam" id="PF00326">
    <property type="entry name" value="Peptidase_S9"/>
    <property type="match status" value="1"/>
</dbReference>
<keyword evidence="7" id="KW-0732">Signal</keyword>
<sequence>MASRFAYLLAAAGAALALSPALAASPQDADFLKFPLATNVSAAEVPAFAWLVQQGDDRIIMFARGPAFKPVRLFTRTDVDGQPISDVRLSPDGSFVLFRTALPYAGGKAYNPAGLVEPPQPIWWILETRAGAKPAQLDISGSPTFSPDGKKLLYRQQRDLWAIDLGAAPGEPKLLAKGAGAFGGAVWTRDGKGFYFVQDRGGYAFLGHYRLGAPQVEWLVTGPDRLASPVLSPDEKTIAFLRFPGRQNDVTYDYTESEPFAVDTVDLASGTVRNLWETRERAVLSGLEDGDNALRWVGNDRIVFYSEHDGFGRLYAVPRTGGEISALTPARCEAAESEPAGPDMLLVVHNCRDIDTRQLSLVNVRTGQEKPLASKDIVMANAMAIAGSPYIAFVGGNAEEAPLLRVLDTRTGQLALAEKAADYGYRYSYTGLAPKAVRFKAADGGTVPGQLFLPATPGPHPALVYVHGGPPRQMYPAFHYSDYYAADYAMNRRLAELGYVVLSVNYRSGIGYGRAFREAPKRGWRGASEYQDVLGAGRWLAARDDVDRKRIGIWGGSYGGLLTGQALARDSDLFSAGVAVHGVFDWSWPSDRPGHLNPSVFFGVSEDDRALARKSSPIGAIDGWRSPVLLFSGDEDMNVDVRETVDLAQKLKARNVDVRTVLIPGEGHGFARNQTYRRLWQEQQRFFEEKLDGK</sequence>